<dbReference type="CDD" id="cd03789">
    <property type="entry name" value="GT9_LPS_heptosyltransferase"/>
    <property type="match status" value="1"/>
</dbReference>
<evidence type="ECO:0000256" key="9">
    <source>
        <dbReference type="ARBA" id="ARBA00043995"/>
    </source>
</evidence>
<keyword evidence="16" id="KW-1185">Reference proteome</keyword>
<organism evidence="15 16">
    <name type="scientific">Azospira inquinata</name>
    <dbReference type="NCBI Taxonomy" id="2785627"/>
    <lineage>
        <taxon>Bacteria</taxon>
        <taxon>Pseudomonadati</taxon>
        <taxon>Pseudomonadota</taxon>
        <taxon>Betaproteobacteria</taxon>
        <taxon>Rhodocyclales</taxon>
        <taxon>Rhodocyclaceae</taxon>
        <taxon>Azospira</taxon>
    </lineage>
</organism>
<comment type="catalytic activity">
    <reaction evidence="13">
        <text>an alpha-Kdo-(2-&gt;4)-alpha-Kdo-(2-&gt;6)-lipid A + ADP-L-glycero-beta-D-manno-heptose = an L-alpha-D-Hep-(1-&gt;5)-[alpha-Kdo-(2-&gt;4)]-alpha-Kdo-(2-&gt;6)-lipid A + ADP + H(+)</text>
        <dbReference type="Rhea" id="RHEA:74067"/>
        <dbReference type="ChEBI" id="CHEBI:15378"/>
        <dbReference type="ChEBI" id="CHEBI:61506"/>
        <dbReference type="ChEBI" id="CHEBI:176431"/>
        <dbReference type="ChEBI" id="CHEBI:193068"/>
        <dbReference type="ChEBI" id="CHEBI:456216"/>
        <dbReference type="EC" id="2.4.99.23"/>
    </reaction>
</comment>
<evidence type="ECO:0000256" key="10">
    <source>
        <dbReference type="ARBA" id="ARBA00044041"/>
    </source>
</evidence>
<dbReference type="KEGG" id="aiq:Azoinq_08635"/>
<evidence type="ECO:0000313" key="16">
    <source>
        <dbReference type="Proteomes" id="UP000683428"/>
    </source>
</evidence>
<name>A0A975XTN9_9RHOO</name>
<sequence>MLKILLVKMSSMGDLVHNCPVVTDILAHFPDAQVDWVAEEAYVPIPRLHPGVRRIIPIAWRRWRKHLLTGATWGEMGRFRRELQAESYDYILDTQGLLKSVAVARLARGGVVVGGDRHSIKEGAAARFYDQRLPIAWSRHVVDRCRAVAAGALGYALDQAPRYGIHAQPLEVDWLPTGPYGVLMHAASRPPKLWSEDNWLAVGRRLAEDGIVALLPWGSTEERARSERLAAQLPGAVVPPLMDLGTAARFLAGSRLVVGLDTGFTHFGAALGRPTVGIFCDSDGEQAAVFGDGFCASYGKKGLPPDLGTILGAVDRALAAPQGPGPRGPAEAASAPIQNGGA</sequence>
<dbReference type="InterPro" id="IPR051199">
    <property type="entry name" value="LPS_LOS_Heptosyltrfase"/>
</dbReference>
<dbReference type="EC" id="2.4.99.23" evidence="10"/>
<comment type="subcellular location">
    <subcellularLocation>
        <location evidence="1">Cell inner membrane</location>
        <topology evidence="1">Peripheral membrane protein</topology>
        <orientation evidence="1">Cytoplasmic side</orientation>
    </subcellularLocation>
</comment>
<comment type="pathway">
    <text evidence="2">Bacterial outer membrane biogenesis; LPS core biosynthesis.</text>
</comment>
<evidence type="ECO:0000256" key="4">
    <source>
        <dbReference type="ARBA" id="ARBA00022519"/>
    </source>
</evidence>
<dbReference type="RefSeq" id="WP_216129979.1">
    <property type="nucleotide sequence ID" value="NZ_CP064782.1"/>
</dbReference>
<accession>A0A975XTN9</accession>
<evidence type="ECO:0000313" key="15">
    <source>
        <dbReference type="EMBL" id="QWT47941.1"/>
    </source>
</evidence>
<comment type="similarity">
    <text evidence="9">Belongs to the glycosyltransferase 9 family.</text>
</comment>
<evidence type="ECO:0000256" key="7">
    <source>
        <dbReference type="ARBA" id="ARBA00022985"/>
    </source>
</evidence>
<evidence type="ECO:0000256" key="1">
    <source>
        <dbReference type="ARBA" id="ARBA00004515"/>
    </source>
</evidence>
<dbReference type="EMBL" id="CP064782">
    <property type="protein sequence ID" value="QWT47941.1"/>
    <property type="molecule type" value="Genomic_DNA"/>
</dbReference>
<dbReference type="InterPro" id="IPR011908">
    <property type="entry name" value="LipoPS_heptosylTferase-I"/>
</dbReference>
<keyword evidence="7" id="KW-0448">Lipopolysaccharide biosynthesis</keyword>
<reference evidence="15" key="1">
    <citation type="submission" date="2020-11" db="EMBL/GenBank/DDBJ databases">
        <title>Azospira inquinata sp. nov.</title>
        <authorList>
            <person name="Moe W.M."/>
            <person name="Mikes M.C."/>
        </authorList>
    </citation>
    <scope>NUCLEOTIDE SEQUENCE</scope>
    <source>
        <strain evidence="15">Azo-3</strain>
    </source>
</reference>
<dbReference type="AlphaFoldDB" id="A0A975XTN9"/>
<evidence type="ECO:0000256" key="3">
    <source>
        <dbReference type="ARBA" id="ARBA00022475"/>
    </source>
</evidence>
<evidence type="ECO:0000256" key="13">
    <source>
        <dbReference type="ARBA" id="ARBA00049201"/>
    </source>
</evidence>
<dbReference type="GO" id="GO:0008713">
    <property type="term" value="F:ADP-heptose-lipopolysaccharide heptosyltransferase activity"/>
    <property type="evidence" value="ECO:0007669"/>
    <property type="project" value="TreeGrafter"/>
</dbReference>
<dbReference type="Pfam" id="PF01075">
    <property type="entry name" value="Glyco_transf_9"/>
    <property type="match status" value="1"/>
</dbReference>
<gene>
    <name evidence="15" type="primary">waaC</name>
    <name evidence="15" type="ORF">Azoinq_08635</name>
</gene>
<evidence type="ECO:0000256" key="8">
    <source>
        <dbReference type="ARBA" id="ARBA00023136"/>
    </source>
</evidence>
<dbReference type="GO" id="GO:0005886">
    <property type="term" value="C:plasma membrane"/>
    <property type="evidence" value="ECO:0007669"/>
    <property type="project" value="UniProtKB-SubCell"/>
</dbReference>
<dbReference type="Proteomes" id="UP000683428">
    <property type="component" value="Chromosome"/>
</dbReference>
<feature type="region of interest" description="Disordered" evidence="14">
    <location>
        <begin position="319"/>
        <end position="342"/>
    </location>
</feature>
<dbReference type="GO" id="GO:0005829">
    <property type="term" value="C:cytosol"/>
    <property type="evidence" value="ECO:0007669"/>
    <property type="project" value="TreeGrafter"/>
</dbReference>
<keyword evidence="4" id="KW-0997">Cell inner membrane</keyword>
<dbReference type="GO" id="GO:0009244">
    <property type="term" value="P:lipopolysaccharide core region biosynthetic process"/>
    <property type="evidence" value="ECO:0007669"/>
    <property type="project" value="InterPro"/>
</dbReference>
<evidence type="ECO:0000256" key="2">
    <source>
        <dbReference type="ARBA" id="ARBA00004713"/>
    </source>
</evidence>
<feature type="compositionally biased region" description="Low complexity" evidence="14">
    <location>
        <begin position="319"/>
        <end position="336"/>
    </location>
</feature>
<proteinExistence type="inferred from homology"/>
<dbReference type="PANTHER" id="PTHR30160:SF19">
    <property type="entry name" value="LIPOPOLYSACCHARIDE HEPTOSYLTRANSFERASE 1"/>
    <property type="match status" value="1"/>
</dbReference>
<evidence type="ECO:0000256" key="11">
    <source>
        <dbReference type="ARBA" id="ARBA00044190"/>
    </source>
</evidence>
<evidence type="ECO:0000256" key="5">
    <source>
        <dbReference type="ARBA" id="ARBA00022676"/>
    </source>
</evidence>
<protein>
    <recommendedName>
        <fullName evidence="11">Lipopolysaccharide heptosyltransferase 1</fullName>
        <ecNumber evidence="10">2.4.99.23</ecNumber>
    </recommendedName>
    <alternativeName>
        <fullName evidence="12">ADP-heptose:lipopolysaccharide heptosyltransferase I</fullName>
    </alternativeName>
</protein>
<keyword evidence="5" id="KW-0328">Glycosyltransferase</keyword>
<keyword evidence="6" id="KW-0808">Transferase</keyword>
<keyword evidence="8" id="KW-0472">Membrane</keyword>
<evidence type="ECO:0000256" key="12">
    <source>
        <dbReference type="ARBA" id="ARBA00044330"/>
    </source>
</evidence>
<evidence type="ECO:0000256" key="6">
    <source>
        <dbReference type="ARBA" id="ARBA00022679"/>
    </source>
</evidence>
<evidence type="ECO:0000256" key="14">
    <source>
        <dbReference type="SAM" id="MobiDB-lite"/>
    </source>
</evidence>
<keyword evidence="3" id="KW-1003">Cell membrane</keyword>
<dbReference type="NCBIfam" id="TIGR02193">
    <property type="entry name" value="heptsyl_trn_I"/>
    <property type="match status" value="1"/>
</dbReference>
<dbReference type="PANTHER" id="PTHR30160">
    <property type="entry name" value="TETRAACYLDISACCHARIDE 4'-KINASE-RELATED"/>
    <property type="match status" value="1"/>
</dbReference>
<dbReference type="InterPro" id="IPR002201">
    <property type="entry name" value="Glyco_trans_9"/>
</dbReference>